<reference evidence="2" key="1">
    <citation type="journal article" date="2023" name="Mol. Phylogenet. Evol.">
        <title>Genome-scale phylogeny and comparative genomics of the fungal order Sordariales.</title>
        <authorList>
            <person name="Hensen N."/>
            <person name="Bonometti L."/>
            <person name="Westerberg I."/>
            <person name="Brannstrom I.O."/>
            <person name="Guillou S."/>
            <person name="Cros-Aarteil S."/>
            <person name="Calhoun S."/>
            <person name="Haridas S."/>
            <person name="Kuo A."/>
            <person name="Mondo S."/>
            <person name="Pangilinan J."/>
            <person name="Riley R."/>
            <person name="LaButti K."/>
            <person name="Andreopoulos B."/>
            <person name="Lipzen A."/>
            <person name="Chen C."/>
            <person name="Yan M."/>
            <person name="Daum C."/>
            <person name="Ng V."/>
            <person name="Clum A."/>
            <person name="Steindorff A."/>
            <person name="Ohm R.A."/>
            <person name="Martin F."/>
            <person name="Silar P."/>
            <person name="Natvig D.O."/>
            <person name="Lalanne C."/>
            <person name="Gautier V."/>
            <person name="Ament-Velasquez S.L."/>
            <person name="Kruys A."/>
            <person name="Hutchinson M.I."/>
            <person name="Powell A.J."/>
            <person name="Barry K."/>
            <person name="Miller A.N."/>
            <person name="Grigoriev I.V."/>
            <person name="Debuchy R."/>
            <person name="Gladieux P."/>
            <person name="Hiltunen Thoren M."/>
            <person name="Johannesson H."/>
        </authorList>
    </citation>
    <scope>NUCLEOTIDE SEQUENCE</scope>
    <source>
        <strain evidence="2">PSN324</strain>
    </source>
</reference>
<evidence type="ECO:0000313" key="2">
    <source>
        <dbReference type="EMBL" id="KAK4466253.1"/>
    </source>
</evidence>
<evidence type="ECO:0000256" key="1">
    <source>
        <dbReference type="SAM" id="SignalP"/>
    </source>
</evidence>
<accession>A0AAV9I0W1</accession>
<dbReference type="EMBL" id="MU864933">
    <property type="protein sequence ID" value="KAK4466253.1"/>
    <property type="molecule type" value="Genomic_DNA"/>
</dbReference>
<organism evidence="2 3">
    <name type="scientific">Cladorrhinum samala</name>
    <dbReference type="NCBI Taxonomy" id="585594"/>
    <lineage>
        <taxon>Eukaryota</taxon>
        <taxon>Fungi</taxon>
        <taxon>Dikarya</taxon>
        <taxon>Ascomycota</taxon>
        <taxon>Pezizomycotina</taxon>
        <taxon>Sordariomycetes</taxon>
        <taxon>Sordariomycetidae</taxon>
        <taxon>Sordariales</taxon>
        <taxon>Podosporaceae</taxon>
        <taxon>Cladorrhinum</taxon>
    </lineage>
</organism>
<proteinExistence type="predicted"/>
<name>A0AAV9I0W1_9PEZI</name>
<dbReference type="AlphaFoldDB" id="A0AAV9I0W1"/>
<keyword evidence="1" id="KW-0732">Signal</keyword>
<dbReference type="InterPro" id="IPR025649">
    <property type="entry name" value="DUF4360"/>
</dbReference>
<dbReference type="Pfam" id="PF14273">
    <property type="entry name" value="DUF4360"/>
    <property type="match status" value="1"/>
</dbReference>
<feature type="chain" id="PRO_5044001369" evidence="1">
    <location>
        <begin position="18"/>
        <end position="220"/>
    </location>
</feature>
<keyword evidence="3" id="KW-1185">Reference proteome</keyword>
<gene>
    <name evidence="2" type="ORF">QBC42DRAFT_282624</name>
</gene>
<dbReference type="Proteomes" id="UP001321749">
    <property type="component" value="Unassembled WGS sequence"/>
</dbReference>
<protein>
    <submittedName>
        <fullName evidence="2">Uncharacterized protein</fullName>
    </submittedName>
</protein>
<sequence length="220" mass="22365">MSALLAFSLLLPLGALALPQSTAPPSPPNIASLSMYGTGCPVGAGGMIGPIRGETPVFNFAEWGLSLPGADAPTNEVSKFCTEEIGLTNGPVGMQLRIDSVTVIGWADLEEGTKLVVSSDTKLGDVVAGNATVELVKSDLAGKNDFEVSLGIAPAIYSPCVDASGVVPKISIKTSVGLVGQARADGTVSKGVVGGDKKVLGLHFEPVWRPCAGYMAGGRV</sequence>
<feature type="signal peptide" evidence="1">
    <location>
        <begin position="1"/>
        <end position="17"/>
    </location>
</feature>
<comment type="caution">
    <text evidence="2">The sequence shown here is derived from an EMBL/GenBank/DDBJ whole genome shotgun (WGS) entry which is preliminary data.</text>
</comment>
<reference evidence="2" key="2">
    <citation type="submission" date="2023-06" db="EMBL/GenBank/DDBJ databases">
        <authorList>
            <consortium name="Lawrence Berkeley National Laboratory"/>
            <person name="Mondo S.J."/>
            <person name="Hensen N."/>
            <person name="Bonometti L."/>
            <person name="Westerberg I."/>
            <person name="Brannstrom I.O."/>
            <person name="Guillou S."/>
            <person name="Cros-Aarteil S."/>
            <person name="Calhoun S."/>
            <person name="Haridas S."/>
            <person name="Kuo A."/>
            <person name="Pangilinan J."/>
            <person name="Riley R."/>
            <person name="Labutti K."/>
            <person name="Andreopoulos B."/>
            <person name="Lipzen A."/>
            <person name="Chen C."/>
            <person name="Yanf M."/>
            <person name="Daum C."/>
            <person name="Ng V."/>
            <person name="Clum A."/>
            <person name="Steindorff A."/>
            <person name="Ohm R."/>
            <person name="Martin F."/>
            <person name="Silar P."/>
            <person name="Natvig D."/>
            <person name="Lalanne C."/>
            <person name="Gautier V."/>
            <person name="Ament-Velasquez S.L."/>
            <person name="Kruys A."/>
            <person name="Hutchinson M.I."/>
            <person name="Powell A.J."/>
            <person name="Barry K."/>
            <person name="Miller A.N."/>
            <person name="Grigoriev I.V."/>
            <person name="Debuchy R."/>
            <person name="Gladieux P."/>
            <person name="Thoren M.H."/>
            <person name="Johannesson H."/>
        </authorList>
    </citation>
    <scope>NUCLEOTIDE SEQUENCE</scope>
    <source>
        <strain evidence="2">PSN324</strain>
    </source>
</reference>
<evidence type="ECO:0000313" key="3">
    <source>
        <dbReference type="Proteomes" id="UP001321749"/>
    </source>
</evidence>